<comment type="function">
    <text evidence="7">Necessary for efficient RNA polymerase II transcription elongation past template-encoded arresting sites. The arresting sites in DNA have the property of trapping a certain fraction of elongating RNA polymerases that pass through, resulting in locked ternary complexes. Cleavage of the nascent transcript by S-II allows the resumption of elongation from the new 3'-terminus.</text>
</comment>
<dbReference type="GO" id="GO:0005634">
    <property type="term" value="C:nucleus"/>
    <property type="evidence" value="ECO:0007669"/>
    <property type="project" value="UniProtKB-SubCell"/>
</dbReference>
<reference evidence="14" key="2">
    <citation type="submission" date="2025-08" db="UniProtKB">
        <authorList>
            <consortium name="Ensembl"/>
        </authorList>
    </citation>
    <scope>IDENTIFICATION</scope>
</reference>
<dbReference type="CDD" id="cd13749">
    <property type="entry name" value="Zn-ribbon_TFIIS"/>
    <property type="match status" value="1"/>
</dbReference>
<dbReference type="PROSITE" id="PS51319">
    <property type="entry name" value="TFIIS_N"/>
    <property type="match status" value="1"/>
</dbReference>
<dbReference type="GeneTree" id="ENSGT00940000157034"/>
<evidence type="ECO:0000259" key="13">
    <source>
        <dbReference type="PROSITE" id="PS51321"/>
    </source>
</evidence>
<dbReference type="STRING" id="9925.ENSCHIP00000016801"/>
<dbReference type="AlphaFoldDB" id="A0A452EXL4"/>
<comment type="subcellular location">
    <subcellularLocation>
        <location evidence="1 9">Nucleus</location>
    </subcellularLocation>
</comment>
<dbReference type="InterPro" id="IPR006289">
    <property type="entry name" value="TFSII"/>
</dbReference>
<dbReference type="PROSITE" id="PS00466">
    <property type="entry name" value="ZF_TFIIS_1"/>
    <property type="match status" value="1"/>
</dbReference>
<dbReference type="PANTHER" id="PTHR11477:SF4">
    <property type="entry name" value="TRANSCRIPTION ELONGATION FACTOR A PROTEIN 3"/>
    <property type="match status" value="1"/>
</dbReference>
<evidence type="ECO:0000259" key="11">
    <source>
        <dbReference type="PROSITE" id="PS51133"/>
    </source>
</evidence>
<dbReference type="InterPro" id="IPR017923">
    <property type="entry name" value="TFIIS_N"/>
</dbReference>
<evidence type="ECO:0000256" key="5">
    <source>
        <dbReference type="ARBA" id="ARBA00022833"/>
    </source>
</evidence>
<dbReference type="GO" id="GO:0006368">
    <property type="term" value="P:transcription elongation by RNA polymerase II"/>
    <property type="evidence" value="ECO:0007669"/>
    <property type="project" value="InterPro"/>
</dbReference>
<keyword evidence="4 8" id="KW-0863">Zinc-finger</keyword>
<protein>
    <submittedName>
        <fullName evidence="14">Transcription elongation factor A3</fullName>
    </submittedName>
</protein>
<keyword evidence="15" id="KW-1185">Reference proteome</keyword>
<reference evidence="14 15" key="1">
    <citation type="submission" date="2016-04" db="EMBL/GenBank/DDBJ databases">
        <title>Polished mammalian reference genomes with single-molecule sequencing and chromosome conformation capture applied to the Capra hircus genome.</title>
        <authorList>
            <person name="Bickhart D.M."/>
            <person name="Koren S."/>
            <person name="Rosen B."/>
            <person name="Hastie A."/>
            <person name="Liachko I."/>
            <person name="Sullivan S.T."/>
            <person name="Burton J."/>
            <person name="Sayre B.L."/>
            <person name="Huson H.J."/>
            <person name="Lee J."/>
            <person name="Lam E."/>
            <person name="Kelley C.M."/>
            <person name="Hutchison J.L."/>
            <person name="Zhou Y."/>
            <person name="Sun J."/>
            <person name="Crisa A."/>
            <person name="Schwartz J.C."/>
            <person name="Hammond J.A."/>
            <person name="Schroeder S.G."/>
            <person name="Liu G.E."/>
            <person name="Dunham M."/>
            <person name="Shendure J."/>
            <person name="Sonstegard T.S."/>
            <person name="Phillippy A.M."/>
            <person name="Van Tassell C.P."/>
            <person name="Smith T.P."/>
        </authorList>
    </citation>
    <scope>NUCLEOTIDE SEQUENCE [LARGE SCALE GENOMIC DNA]</scope>
</reference>
<evidence type="ECO:0000256" key="1">
    <source>
        <dbReference type="ARBA" id="ARBA00004123"/>
    </source>
</evidence>
<dbReference type="SUPFAM" id="SSF47676">
    <property type="entry name" value="Conserved domain common to transcription factors TFIIS, elongin A, CRSP70"/>
    <property type="match status" value="1"/>
</dbReference>
<name>A0A452EXL4_CAPHI</name>
<dbReference type="Gene3D" id="1.10.472.30">
    <property type="entry name" value="Transcription elongation factor S-II, central domain"/>
    <property type="match status" value="1"/>
</dbReference>
<dbReference type="Pfam" id="PF08711">
    <property type="entry name" value="Med26"/>
    <property type="match status" value="1"/>
</dbReference>
<dbReference type="InterPro" id="IPR003617">
    <property type="entry name" value="TFIIS/CRSP70_N_sub"/>
</dbReference>
<dbReference type="InterPro" id="IPR003618">
    <property type="entry name" value="TFIIS_cen_dom"/>
</dbReference>
<dbReference type="FunFam" id="2.20.25.10:FF:000001">
    <property type="entry name" value="Probable Transcription elongation factor S-II"/>
    <property type="match status" value="1"/>
</dbReference>
<feature type="domain" description="TFIIS-type" evidence="11">
    <location>
        <begin position="310"/>
        <end position="350"/>
    </location>
</feature>
<evidence type="ECO:0000313" key="15">
    <source>
        <dbReference type="Proteomes" id="UP000291000"/>
    </source>
</evidence>
<accession>A0A452EXL4</accession>
<evidence type="ECO:0000256" key="7">
    <source>
        <dbReference type="ARBA" id="ARBA00025408"/>
    </source>
</evidence>
<gene>
    <name evidence="14" type="primary">TCEA3</name>
</gene>
<dbReference type="Pfam" id="PF01096">
    <property type="entry name" value="Zn_ribbon_TFIIS"/>
    <property type="match status" value="1"/>
</dbReference>
<dbReference type="Gene3D" id="2.20.25.10">
    <property type="match status" value="1"/>
</dbReference>
<dbReference type="Gene3D" id="1.20.930.10">
    <property type="entry name" value="Conserved domain common to transcription factors TFIIS, elongin A, CRSP70"/>
    <property type="match status" value="1"/>
</dbReference>
<dbReference type="Ensembl" id="ENSCHIT00000024610.1">
    <property type="protein sequence ID" value="ENSCHIP00000016801.1"/>
    <property type="gene ID" value="ENSCHIG00000016911.1"/>
</dbReference>
<evidence type="ECO:0000256" key="3">
    <source>
        <dbReference type="ARBA" id="ARBA00022723"/>
    </source>
</evidence>
<dbReference type="InterPro" id="IPR036575">
    <property type="entry name" value="TFIIS_cen_dom_sf"/>
</dbReference>
<dbReference type="GO" id="GO:0008270">
    <property type="term" value="F:zinc ion binding"/>
    <property type="evidence" value="ECO:0007669"/>
    <property type="project" value="UniProtKB-KW"/>
</dbReference>
<evidence type="ECO:0000256" key="4">
    <source>
        <dbReference type="ARBA" id="ARBA00022771"/>
    </source>
</evidence>
<dbReference type="PANTHER" id="PTHR11477">
    <property type="entry name" value="TRANSCRIPTION FACTOR S-II ZINC FINGER DOMAIN-CONTAINING PROTEIN"/>
    <property type="match status" value="1"/>
</dbReference>
<dbReference type="Pfam" id="PF07500">
    <property type="entry name" value="TFIIS_M"/>
    <property type="match status" value="1"/>
</dbReference>
<feature type="region of interest" description="Disordered" evidence="10">
    <location>
        <begin position="143"/>
        <end position="177"/>
    </location>
</feature>
<feature type="domain" description="TFIIS central" evidence="13">
    <location>
        <begin position="194"/>
        <end position="307"/>
    </location>
</feature>
<evidence type="ECO:0000259" key="12">
    <source>
        <dbReference type="PROSITE" id="PS51319"/>
    </source>
</evidence>
<dbReference type="SMART" id="SM00509">
    <property type="entry name" value="TFS2N"/>
    <property type="match status" value="1"/>
</dbReference>
<evidence type="ECO:0000256" key="10">
    <source>
        <dbReference type="SAM" id="MobiDB-lite"/>
    </source>
</evidence>
<dbReference type="PROSITE" id="PS51133">
    <property type="entry name" value="ZF_TFIIS_2"/>
    <property type="match status" value="1"/>
</dbReference>
<proteinExistence type="inferred from homology"/>
<dbReference type="InterPro" id="IPR001222">
    <property type="entry name" value="Znf_TFIIS"/>
</dbReference>
<sequence length="514" mass="56921">EVSEITQSSLPKRKEKYVSSQKLEWALDLLKKLDSWQMSIQLLQTTRIGVAVNGVRKHCSNKEVVALAKVLIRNWKQLLDSPATPKGEKREERVKAKKKEKGLDCSVWKPETSLSPPRKKRVEEPKDRYLFWDGERGLTTSVYRPSFRLHTPGGGSNSSKSKAETPRTPSSPSSPTFTPSVCLLAPCYLTGDSVRDKCVEMLSAALKADDDYKDYGVNCDKMASEIEDHILELTDMKYRNRVRSRISNLKDPRNPGLRRNVLSGAISAGLIAKMTAEEMASDELRELRNAMTQEAIREHQMAKTGGTTTDLFQCSKCKKKNCTYNQVQTRSADEPMTTFVLCNECGNRWKVCMSVSFFLPCHPQELPHLRSSRPTAPNGGWRGAVLPACTEQVCRAGDSGALLGRQGQRTRVCACFRFGKHPARVGTVAGILSQDGQVCHLNTDGISLLRSQGLRGAGGWEGKTIALCTWTTPLCKVLPQMLFPLSPVTAREVGTTEPCQMGTALKCTQVVLPS</sequence>
<dbReference type="SMART" id="SM00440">
    <property type="entry name" value="ZnF_C2C2"/>
    <property type="match status" value="1"/>
</dbReference>
<dbReference type="SUPFAM" id="SSF46942">
    <property type="entry name" value="Elongation factor TFIIS domain 2"/>
    <property type="match status" value="1"/>
</dbReference>
<comment type="similarity">
    <text evidence="2">Belongs to the TFS-II family.</text>
</comment>
<dbReference type="Proteomes" id="UP000291000">
    <property type="component" value="Chromosome 2"/>
</dbReference>
<feature type="compositionally biased region" description="Low complexity" evidence="10">
    <location>
        <begin position="166"/>
        <end position="177"/>
    </location>
</feature>
<evidence type="ECO:0000256" key="6">
    <source>
        <dbReference type="ARBA" id="ARBA00023242"/>
    </source>
</evidence>
<feature type="domain" description="TFIIS N-terminal" evidence="12">
    <location>
        <begin position="1"/>
        <end position="82"/>
    </location>
</feature>
<keyword evidence="3" id="KW-0479">Metal-binding</keyword>
<dbReference type="EMBL" id="LWLT01000002">
    <property type="status" value="NOT_ANNOTATED_CDS"/>
    <property type="molecule type" value="Genomic_DNA"/>
</dbReference>
<keyword evidence="5" id="KW-0862">Zinc</keyword>
<evidence type="ECO:0000256" key="9">
    <source>
        <dbReference type="PROSITE-ProRule" id="PRU00649"/>
    </source>
</evidence>
<evidence type="ECO:0000313" key="14">
    <source>
        <dbReference type="Ensembl" id="ENSCHIP00000016801.1"/>
    </source>
</evidence>
<organism evidence="14 15">
    <name type="scientific">Capra hircus</name>
    <name type="common">Goat</name>
    <dbReference type="NCBI Taxonomy" id="9925"/>
    <lineage>
        <taxon>Eukaryota</taxon>
        <taxon>Metazoa</taxon>
        <taxon>Chordata</taxon>
        <taxon>Craniata</taxon>
        <taxon>Vertebrata</taxon>
        <taxon>Euteleostomi</taxon>
        <taxon>Mammalia</taxon>
        <taxon>Eutheria</taxon>
        <taxon>Laurasiatheria</taxon>
        <taxon>Artiodactyla</taxon>
        <taxon>Ruminantia</taxon>
        <taxon>Pecora</taxon>
        <taxon>Bovidae</taxon>
        <taxon>Caprinae</taxon>
        <taxon>Capra</taxon>
    </lineage>
</organism>
<reference evidence="14" key="3">
    <citation type="submission" date="2025-09" db="UniProtKB">
        <authorList>
            <consortium name="Ensembl"/>
        </authorList>
    </citation>
    <scope>IDENTIFICATION</scope>
</reference>
<evidence type="ECO:0000256" key="8">
    <source>
        <dbReference type="PROSITE-ProRule" id="PRU00472"/>
    </source>
</evidence>
<dbReference type="NCBIfam" id="TIGR01385">
    <property type="entry name" value="TFSII"/>
    <property type="match status" value="1"/>
</dbReference>
<dbReference type="GO" id="GO:0003676">
    <property type="term" value="F:nucleic acid binding"/>
    <property type="evidence" value="ECO:0007669"/>
    <property type="project" value="InterPro"/>
</dbReference>
<dbReference type="SMART" id="SM00510">
    <property type="entry name" value="TFS2M"/>
    <property type="match status" value="1"/>
</dbReference>
<dbReference type="PROSITE" id="PS51321">
    <property type="entry name" value="TFIIS_CENTRAL"/>
    <property type="match status" value="1"/>
</dbReference>
<dbReference type="CDD" id="cd00183">
    <property type="entry name" value="TFIIS_I"/>
    <property type="match status" value="1"/>
</dbReference>
<keyword evidence="6 9" id="KW-0539">Nucleus</keyword>
<dbReference type="Bgee" id="ENSCHIG00000016911">
    <property type="expression patterns" value="Expressed in longissimus thoracis muscle and 15 other cell types or tissues"/>
</dbReference>
<dbReference type="InterPro" id="IPR035441">
    <property type="entry name" value="TFIIS/LEDGF_dom_sf"/>
</dbReference>
<evidence type="ECO:0000256" key="2">
    <source>
        <dbReference type="ARBA" id="ARBA00009647"/>
    </source>
</evidence>
<dbReference type="SUPFAM" id="SSF57783">
    <property type="entry name" value="Zinc beta-ribbon"/>
    <property type="match status" value="1"/>
</dbReference>